<dbReference type="RefSeq" id="WP_015650886.1">
    <property type="nucleotide sequence ID" value="NC_020506.1"/>
</dbReference>
<dbReference type="Gene3D" id="1.25.40.290">
    <property type="entry name" value="ARM repeat domains"/>
    <property type="match status" value="1"/>
</dbReference>
<sequence length="372" mass="41296">MPTADELLGQKVVIDLHEILDAAYPAGEFPQLAVASQQLDGLALRERSDHLAAAILADAPLEWAPFREIIINARDVSPGLDGWMVWPITVATARRAITADSPQAFDEGLDLLASLTSRLTAEFALRLMLRADLHQTLEKAQSWANSEDEHIRRLASEGTRPYSPWALRIPELQENKGITLPILETLKQDKSEYVRRSVANHLNDLSRDIPEQVVKTVESWSKDSSAETKKLVKHALRTLIKKGDPGALAVLGFNSQAVDITHLELHETQIEFPGSVEFSAKLHNKGTEVARVAVDYVINHQKANGKRTPKTFKLTTLALAPGEVKILNRKHLFKPISTRRYYDGTHTLALQVNGQQSAEFPFELSGASSHPR</sequence>
<dbReference type="OrthoDB" id="9797162at2"/>
<dbReference type="PATRIC" id="fig|1121353.3.peg.1032"/>
<name>M1UYC9_9CORY</name>
<accession>M1UYC9</accession>
<dbReference type="KEGG" id="ccn:H924_05035"/>
<reference evidence="1 2" key="1">
    <citation type="submission" date="2013-02" db="EMBL/GenBank/DDBJ databases">
        <title>The complete genome sequence of Corynebacterium callunae DSM 20147.</title>
        <authorList>
            <person name="Ruckert C."/>
            <person name="Albersmeier A."/>
            <person name="Kalinowski J."/>
        </authorList>
    </citation>
    <scope>NUCLEOTIDE SEQUENCE [LARGE SCALE GENOMIC DNA]</scope>
    <source>
        <strain evidence="1 2">DSM 20147</strain>
    </source>
</reference>
<dbReference type="SUPFAM" id="SSF48371">
    <property type="entry name" value="ARM repeat"/>
    <property type="match status" value="1"/>
</dbReference>
<dbReference type="STRING" id="1121353.H924_05035"/>
<dbReference type="InterPro" id="IPR021133">
    <property type="entry name" value="HEAT_type_2"/>
</dbReference>
<gene>
    <name evidence="1" type="ORF">H924_05035</name>
</gene>
<dbReference type="InterPro" id="IPR016024">
    <property type="entry name" value="ARM-type_fold"/>
</dbReference>
<dbReference type="HOGENOM" id="CLU_064289_0_0_11"/>
<dbReference type="EMBL" id="CP004354">
    <property type="protein sequence ID" value="AGG66453.1"/>
    <property type="molecule type" value="Genomic_DNA"/>
</dbReference>
<organism evidence="1 2">
    <name type="scientific">Corynebacterium callunae DSM 20147</name>
    <dbReference type="NCBI Taxonomy" id="1121353"/>
    <lineage>
        <taxon>Bacteria</taxon>
        <taxon>Bacillati</taxon>
        <taxon>Actinomycetota</taxon>
        <taxon>Actinomycetes</taxon>
        <taxon>Mycobacteriales</taxon>
        <taxon>Corynebacteriaceae</taxon>
        <taxon>Corynebacterium</taxon>
    </lineage>
</organism>
<dbReference type="PROSITE" id="PS50077">
    <property type="entry name" value="HEAT_REPEAT"/>
    <property type="match status" value="1"/>
</dbReference>
<proteinExistence type="predicted"/>
<evidence type="ECO:0000313" key="1">
    <source>
        <dbReference type="EMBL" id="AGG66453.1"/>
    </source>
</evidence>
<dbReference type="Proteomes" id="UP000011760">
    <property type="component" value="Chromosome"/>
</dbReference>
<evidence type="ECO:0000313" key="2">
    <source>
        <dbReference type="Proteomes" id="UP000011760"/>
    </source>
</evidence>
<protein>
    <submittedName>
        <fullName evidence="1">Heat domain containing protein</fullName>
    </submittedName>
</protein>
<keyword evidence="2" id="KW-1185">Reference proteome</keyword>
<dbReference type="AlphaFoldDB" id="M1UYC9"/>
<dbReference type="eggNOG" id="COG4335">
    <property type="taxonomic scope" value="Bacteria"/>
</dbReference>